<keyword evidence="2" id="KW-0805">Transcription regulation</keyword>
<gene>
    <name evidence="7" type="ORF">SAMN05660836_00558</name>
</gene>
<keyword evidence="8" id="KW-1185">Reference proteome</keyword>
<dbReference type="GO" id="GO:0006355">
    <property type="term" value="P:regulation of DNA-templated transcription"/>
    <property type="evidence" value="ECO:0007669"/>
    <property type="project" value="TreeGrafter"/>
</dbReference>
<protein>
    <submittedName>
        <fullName evidence="7">Response regulator receiver domain-containing protein</fullName>
    </submittedName>
</protein>
<sequence length="93" mass="10603">MIPKILLVEDDDILGESLVDYLTINGFEVLWINRGFDRVPQLAGEVDLLILDLILPETSGEAILRKVRELDTSVPILILTTKDFLESKRFCFQ</sequence>
<dbReference type="PROSITE" id="PS50110">
    <property type="entry name" value="RESPONSE_REGULATORY"/>
    <property type="match status" value="1"/>
</dbReference>
<evidence type="ECO:0000256" key="5">
    <source>
        <dbReference type="PROSITE-ProRule" id="PRU00169"/>
    </source>
</evidence>
<dbReference type="GO" id="GO:0032993">
    <property type="term" value="C:protein-DNA complex"/>
    <property type="evidence" value="ECO:0007669"/>
    <property type="project" value="TreeGrafter"/>
</dbReference>
<keyword evidence="4" id="KW-0804">Transcription</keyword>
<evidence type="ECO:0000313" key="7">
    <source>
        <dbReference type="EMBL" id="SFM50260.1"/>
    </source>
</evidence>
<dbReference type="Gene3D" id="3.40.50.2300">
    <property type="match status" value="1"/>
</dbReference>
<dbReference type="STRING" id="39841.SAMN05660836_00558"/>
<keyword evidence="3" id="KW-0238">DNA-binding</keyword>
<evidence type="ECO:0000313" key="8">
    <source>
        <dbReference type="Proteomes" id="UP000199611"/>
    </source>
</evidence>
<dbReference type="Pfam" id="PF00072">
    <property type="entry name" value="Response_reg"/>
    <property type="match status" value="1"/>
</dbReference>
<dbReference type="InterPro" id="IPR039420">
    <property type="entry name" value="WalR-like"/>
</dbReference>
<dbReference type="PANTHER" id="PTHR48111:SF22">
    <property type="entry name" value="REGULATOR OF RPOS"/>
    <property type="match status" value="1"/>
</dbReference>
<dbReference type="SUPFAM" id="SSF52172">
    <property type="entry name" value="CheY-like"/>
    <property type="match status" value="1"/>
</dbReference>
<dbReference type="AlphaFoldDB" id="A0A1I4RE95"/>
<dbReference type="SMART" id="SM00448">
    <property type="entry name" value="REC"/>
    <property type="match status" value="1"/>
</dbReference>
<dbReference type="RefSeq" id="WP_093393300.1">
    <property type="nucleotide sequence ID" value="NZ_FOUU01000001.1"/>
</dbReference>
<feature type="domain" description="Response regulatory" evidence="6">
    <location>
        <begin position="4"/>
        <end position="93"/>
    </location>
</feature>
<dbReference type="InterPro" id="IPR011006">
    <property type="entry name" value="CheY-like_superfamily"/>
</dbReference>
<evidence type="ECO:0000256" key="4">
    <source>
        <dbReference type="ARBA" id="ARBA00023163"/>
    </source>
</evidence>
<dbReference type="PANTHER" id="PTHR48111">
    <property type="entry name" value="REGULATOR OF RPOS"/>
    <property type="match status" value="1"/>
</dbReference>
<proteinExistence type="predicted"/>
<dbReference type="EMBL" id="FOUU01000001">
    <property type="protein sequence ID" value="SFM50260.1"/>
    <property type="molecule type" value="Genomic_DNA"/>
</dbReference>
<evidence type="ECO:0000256" key="3">
    <source>
        <dbReference type="ARBA" id="ARBA00023125"/>
    </source>
</evidence>
<dbReference type="Proteomes" id="UP000199611">
    <property type="component" value="Unassembled WGS sequence"/>
</dbReference>
<feature type="modified residue" description="4-aspartylphosphate" evidence="5">
    <location>
        <position position="52"/>
    </location>
</feature>
<reference evidence="7 8" key="1">
    <citation type="submission" date="2016-10" db="EMBL/GenBank/DDBJ databases">
        <authorList>
            <person name="de Groot N.N."/>
        </authorList>
    </citation>
    <scope>NUCLEOTIDE SEQUENCE [LARGE SCALE GENOMIC DNA]</scope>
    <source>
        <strain evidence="7 8">DSM 9990</strain>
    </source>
</reference>
<dbReference type="GO" id="GO:0005829">
    <property type="term" value="C:cytosol"/>
    <property type="evidence" value="ECO:0007669"/>
    <property type="project" value="TreeGrafter"/>
</dbReference>
<evidence type="ECO:0000259" key="6">
    <source>
        <dbReference type="PROSITE" id="PS50110"/>
    </source>
</evidence>
<keyword evidence="1" id="KW-0902">Two-component regulatory system</keyword>
<dbReference type="GO" id="GO:0000156">
    <property type="term" value="F:phosphorelay response regulator activity"/>
    <property type="evidence" value="ECO:0007669"/>
    <property type="project" value="TreeGrafter"/>
</dbReference>
<name>A0A1I4RE95_9BACT</name>
<evidence type="ECO:0000256" key="2">
    <source>
        <dbReference type="ARBA" id="ARBA00023015"/>
    </source>
</evidence>
<organism evidence="7 8">
    <name type="scientific">Thermodesulforhabdus norvegica</name>
    <dbReference type="NCBI Taxonomy" id="39841"/>
    <lineage>
        <taxon>Bacteria</taxon>
        <taxon>Pseudomonadati</taxon>
        <taxon>Thermodesulfobacteriota</taxon>
        <taxon>Syntrophobacteria</taxon>
        <taxon>Syntrophobacterales</taxon>
        <taxon>Thermodesulforhabdaceae</taxon>
        <taxon>Thermodesulforhabdus</taxon>
    </lineage>
</organism>
<evidence type="ECO:0000256" key="1">
    <source>
        <dbReference type="ARBA" id="ARBA00023012"/>
    </source>
</evidence>
<dbReference type="GO" id="GO:0000976">
    <property type="term" value="F:transcription cis-regulatory region binding"/>
    <property type="evidence" value="ECO:0007669"/>
    <property type="project" value="TreeGrafter"/>
</dbReference>
<keyword evidence="5" id="KW-0597">Phosphoprotein</keyword>
<dbReference type="OrthoDB" id="9786548at2"/>
<accession>A0A1I4RE95</accession>
<dbReference type="InterPro" id="IPR001789">
    <property type="entry name" value="Sig_transdc_resp-reg_receiver"/>
</dbReference>